<keyword evidence="2" id="KW-1185">Reference proteome</keyword>
<organism evidence="1 2">
    <name type="scientific">Belliella aquatica</name>
    <dbReference type="NCBI Taxonomy" id="1323734"/>
    <lineage>
        <taxon>Bacteria</taxon>
        <taxon>Pseudomonadati</taxon>
        <taxon>Bacteroidota</taxon>
        <taxon>Cytophagia</taxon>
        <taxon>Cytophagales</taxon>
        <taxon>Cyclobacteriaceae</taxon>
        <taxon>Belliella</taxon>
    </lineage>
</organism>
<name>A0ABQ1MSF0_9BACT</name>
<dbReference type="RefSeq" id="WP_188442557.1">
    <property type="nucleotide sequence ID" value="NZ_BMFD01000006.1"/>
</dbReference>
<evidence type="ECO:0000313" key="1">
    <source>
        <dbReference type="EMBL" id="GGC42129.1"/>
    </source>
</evidence>
<accession>A0ABQ1MSF0</accession>
<evidence type="ECO:0008006" key="3">
    <source>
        <dbReference type="Google" id="ProtNLM"/>
    </source>
</evidence>
<dbReference type="Pfam" id="PF11013">
    <property type="entry name" value="DUF2851"/>
    <property type="match status" value="1"/>
</dbReference>
<dbReference type="Proteomes" id="UP000635885">
    <property type="component" value="Unassembled WGS sequence"/>
</dbReference>
<reference evidence="2" key="1">
    <citation type="journal article" date="2019" name="Int. J. Syst. Evol. Microbiol.">
        <title>The Global Catalogue of Microorganisms (GCM) 10K type strain sequencing project: providing services to taxonomists for standard genome sequencing and annotation.</title>
        <authorList>
            <consortium name="The Broad Institute Genomics Platform"/>
            <consortium name="The Broad Institute Genome Sequencing Center for Infectious Disease"/>
            <person name="Wu L."/>
            <person name="Ma J."/>
        </authorList>
    </citation>
    <scope>NUCLEOTIDE SEQUENCE [LARGE SCALE GENOMIC DNA]</scope>
    <source>
        <strain evidence="2">CGMCC 1.12479</strain>
    </source>
</reference>
<gene>
    <name evidence="1" type="ORF">GCM10010993_20890</name>
</gene>
<sequence>MDFQENFLQSVWKYQYFDKNGLQTTDGTPLSIIKIGYHNFYEGPDFLESQIHLGNIDYYGHVEIHRKSSDWKNHDHNNDERYNSVVLHVVWDDDKPILRKDGTTIPTLVLKGKVLLDVIRNYERLLNGEGELLCASGLDFIPDIIRFSTLEKSLVERLEIKAKLILDLLEECNMDWEETCFRWLMNAFGFKTNSESMLHLSRLVSFKTLKKHSGNSLIIQAMLLGQAGLIPPSINDDYGQLLQREYDFYHKKYGFGNAMHPSEWKFMGVRPGNFPTLRIVQVAEIIAKNPSLLSGVLHETSSISNFKKFFSIQIPEYWQHHYQIDKPSNRNLPKSLSNQTINLLLINFVVPLWFAYGKYIQDNGWQEKCFDLLQEMEPEENFIIRKFNACNWNPKTAFDTQGMIGQFHNYCKPKKCLDCKVGQNLLKPSKK</sequence>
<proteinExistence type="predicted"/>
<comment type="caution">
    <text evidence="1">The sequence shown here is derived from an EMBL/GenBank/DDBJ whole genome shotgun (WGS) entry which is preliminary data.</text>
</comment>
<evidence type="ECO:0000313" key="2">
    <source>
        <dbReference type="Proteomes" id="UP000635885"/>
    </source>
</evidence>
<protein>
    <recommendedName>
        <fullName evidence="3">DUF2851 domain-containing protein</fullName>
    </recommendedName>
</protein>
<dbReference type="EMBL" id="BMFD01000006">
    <property type="protein sequence ID" value="GGC42129.1"/>
    <property type="molecule type" value="Genomic_DNA"/>
</dbReference>
<dbReference type="InterPro" id="IPR021272">
    <property type="entry name" value="DUF2851"/>
</dbReference>